<keyword evidence="3 4" id="KW-0408">Iron</keyword>
<dbReference type="Pfam" id="PF00067">
    <property type="entry name" value="p450"/>
    <property type="match status" value="1"/>
</dbReference>
<dbReference type="GO" id="GO:0004497">
    <property type="term" value="F:monooxygenase activity"/>
    <property type="evidence" value="ECO:0007669"/>
    <property type="project" value="InterPro"/>
</dbReference>
<dbReference type="EMBL" id="JACEFO010003178">
    <property type="protein sequence ID" value="KAF8643682.1"/>
    <property type="molecule type" value="Genomic_DNA"/>
</dbReference>
<name>A0A834ZZT2_9POAL</name>
<accession>A0A834ZZT2</accession>
<reference evidence="8" key="1">
    <citation type="submission" date="2020-07" db="EMBL/GenBank/DDBJ databases">
        <title>Genome sequence and genetic diversity analysis of an under-domesticated orphan crop, white fonio (Digitaria exilis).</title>
        <authorList>
            <person name="Bennetzen J.L."/>
            <person name="Chen S."/>
            <person name="Ma X."/>
            <person name="Wang X."/>
            <person name="Yssel A.E.J."/>
            <person name="Chaluvadi S.R."/>
            <person name="Johnson M."/>
            <person name="Gangashetty P."/>
            <person name="Hamidou F."/>
            <person name="Sanogo M.D."/>
            <person name="Zwaenepoel A."/>
            <person name="Wallace J."/>
            <person name="Van De Peer Y."/>
            <person name="Van Deynze A."/>
        </authorList>
    </citation>
    <scope>NUCLEOTIDE SEQUENCE</scope>
    <source>
        <tissue evidence="8">Leaves</tissue>
    </source>
</reference>
<comment type="similarity">
    <text evidence="1">Belongs to the cytochrome P450 family.</text>
</comment>
<dbReference type="Gene3D" id="1.10.630.10">
    <property type="entry name" value="Cytochrome P450"/>
    <property type="match status" value="1"/>
</dbReference>
<keyword evidence="6" id="KW-1133">Transmembrane helix</keyword>
<keyword evidence="6" id="KW-0472">Membrane</keyword>
<dbReference type="PRINTS" id="PR00463">
    <property type="entry name" value="EP450I"/>
</dbReference>
<dbReference type="InterPro" id="IPR001128">
    <property type="entry name" value="Cyt_P450"/>
</dbReference>
<dbReference type="InterPro" id="IPR056139">
    <property type="entry name" value="DUF7722"/>
</dbReference>
<dbReference type="GO" id="GO:0020037">
    <property type="term" value="F:heme binding"/>
    <property type="evidence" value="ECO:0007669"/>
    <property type="project" value="InterPro"/>
</dbReference>
<dbReference type="OrthoDB" id="781802at2759"/>
<gene>
    <name evidence="8" type="ORF">HU200_066742</name>
</gene>
<evidence type="ECO:0000313" key="8">
    <source>
        <dbReference type="EMBL" id="KAF8643682.1"/>
    </source>
</evidence>
<protein>
    <recommendedName>
        <fullName evidence="7">DUF7722 domain-containing protein</fullName>
    </recommendedName>
</protein>
<evidence type="ECO:0000256" key="6">
    <source>
        <dbReference type="SAM" id="Phobius"/>
    </source>
</evidence>
<dbReference type="InterPro" id="IPR036396">
    <property type="entry name" value="Cyt_P450_sf"/>
</dbReference>
<dbReference type="GO" id="GO:0016705">
    <property type="term" value="F:oxidoreductase activity, acting on paired donors, with incorporation or reduction of molecular oxygen"/>
    <property type="evidence" value="ECO:0007669"/>
    <property type="project" value="InterPro"/>
</dbReference>
<evidence type="ECO:0000256" key="4">
    <source>
        <dbReference type="PIRSR" id="PIRSR602401-1"/>
    </source>
</evidence>
<dbReference type="GO" id="GO:0005506">
    <property type="term" value="F:iron ion binding"/>
    <property type="evidence" value="ECO:0007669"/>
    <property type="project" value="InterPro"/>
</dbReference>
<keyword evidence="2 4" id="KW-0479">Metal-binding</keyword>
<feature type="domain" description="DUF7722" evidence="7">
    <location>
        <begin position="918"/>
        <end position="962"/>
    </location>
</feature>
<keyword evidence="6" id="KW-0812">Transmembrane</keyword>
<dbReference type="Pfam" id="PF24847">
    <property type="entry name" value="DUF7722"/>
    <property type="match status" value="1"/>
</dbReference>
<dbReference type="PANTHER" id="PTHR47955">
    <property type="entry name" value="CYTOCHROME P450 FAMILY 71 PROTEIN"/>
    <property type="match status" value="1"/>
</dbReference>
<dbReference type="PANTHER" id="PTHR47955:SF15">
    <property type="entry name" value="CYTOCHROME P450 71A2-LIKE"/>
    <property type="match status" value="1"/>
</dbReference>
<dbReference type="AlphaFoldDB" id="A0A834ZZT2"/>
<sequence>MMTINVTTSMRRRTPDHPLHLLPVHNKEMECCTYGCLREFACIERVVSTHVFTVDTSSRGSESARRRRYEEWCSGAMAIVVKVIMLFGGDISCWSQTVKLESSCVCHVHYLYGHRAHVFTVDRTCAPASSRGLTYDDMALSLAAAAALLLTVAVVLPLSYLLLLASNNNGNVNGRRPLPPSPAGLPVVGHLHLLGSLPHRALRSLARAHGPIMLLRLGRVRTVVVSSAAGAEEVMRERDLAFASRPRSAMAERLLYGRDVAFAPYGDYWRQARRVCVVHLLAAHRTRSFRRVREQEAAALADRVRAMDAVDLSELLSGYANAVVCRAAFGDERARALLDGGDGGREQIRKVLTDFQQLLGTAPVGELLPWLGWVDAVRGLEGKIRRTFEALDGLLDKVIDDHRRRRPRNGDDGGDHRDFVDVLLDVHKHEEHGIQLETNEIKAIILDMFAAGTDTVSTTMEWAMAELVTHPRAMRRLQDEVRAAAIVDEDHIADLPYLKAVVKETLRLHAPIPLLVPREPPADAEIMGYHVPARTRVVINAWAIGRDPAAWEDAEEFTPERFLGSDVDFRGQHFELVPFGAGRRGCPGLGFAEASVEMALASLVYHFDWEAAGGGGTGPSSLDMSEMSGLSVHIKAGLPLVPKPWCYRRSSTEKTVARRRAAAYKQVCVALAAGCRVTAAHCSTSATDGLTPVTGSRTLRQVVRPPERPVRVGAPWVVLGSAGHLELSQSPFRSGPAARSALCWPLLGPSNDDVRPRQPAAAAGEGTSPHVKEGRDPRNARRPPDRSTSWCCVDNARSRCHIANRHRRPGHGRAPSSVHLCRAPSRPALTQPAASFSQPEAACARHYKRRPSAAPFPPASQDHQRERKPLCIGMEAMAAASNGGQEAARYGVGKSICRDQQRSTEERGQCYFQMPLHYPRYSREEYSAMPEWQLDRLLSEYGLPATGTLHHKRAFAMGTFLWGAANHH</sequence>
<evidence type="ECO:0000313" key="9">
    <source>
        <dbReference type="Proteomes" id="UP000636709"/>
    </source>
</evidence>
<organism evidence="8 9">
    <name type="scientific">Digitaria exilis</name>
    <dbReference type="NCBI Taxonomy" id="1010633"/>
    <lineage>
        <taxon>Eukaryota</taxon>
        <taxon>Viridiplantae</taxon>
        <taxon>Streptophyta</taxon>
        <taxon>Embryophyta</taxon>
        <taxon>Tracheophyta</taxon>
        <taxon>Spermatophyta</taxon>
        <taxon>Magnoliopsida</taxon>
        <taxon>Liliopsida</taxon>
        <taxon>Poales</taxon>
        <taxon>Poaceae</taxon>
        <taxon>PACMAD clade</taxon>
        <taxon>Panicoideae</taxon>
        <taxon>Panicodae</taxon>
        <taxon>Paniceae</taxon>
        <taxon>Anthephorinae</taxon>
        <taxon>Digitaria</taxon>
    </lineage>
</organism>
<dbReference type="Proteomes" id="UP000636709">
    <property type="component" value="Unassembled WGS sequence"/>
</dbReference>
<feature type="compositionally biased region" description="Basic and acidic residues" evidence="5">
    <location>
        <begin position="770"/>
        <end position="785"/>
    </location>
</feature>
<proteinExistence type="inferred from homology"/>
<dbReference type="FunFam" id="1.10.630.10:FF:000079">
    <property type="entry name" value="Cytochrome P450 71A26"/>
    <property type="match status" value="1"/>
</dbReference>
<dbReference type="PROSITE" id="PS00086">
    <property type="entry name" value="CYTOCHROME_P450"/>
    <property type="match status" value="1"/>
</dbReference>
<dbReference type="InterPro" id="IPR017972">
    <property type="entry name" value="Cyt_P450_CS"/>
</dbReference>
<feature type="binding site" description="axial binding residue" evidence="4">
    <location>
        <position position="586"/>
    </location>
    <ligand>
        <name>heme</name>
        <dbReference type="ChEBI" id="CHEBI:30413"/>
    </ligand>
    <ligandPart>
        <name>Fe</name>
        <dbReference type="ChEBI" id="CHEBI:18248"/>
    </ligandPart>
</feature>
<evidence type="ECO:0000259" key="7">
    <source>
        <dbReference type="Pfam" id="PF24847"/>
    </source>
</evidence>
<dbReference type="InterPro" id="IPR002401">
    <property type="entry name" value="Cyt_P450_E_grp-I"/>
</dbReference>
<keyword evidence="4" id="KW-0349">Heme</keyword>
<dbReference type="CDD" id="cd11072">
    <property type="entry name" value="CYP71-like"/>
    <property type="match status" value="1"/>
</dbReference>
<evidence type="ECO:0000256" key="1">
    <source>
        <dbReference type="ARBA" id="ARBA00010617"/>
    </source>
</evidence>
<feature type="transmembrane region" description="Helical" evidence="6">
    <location>
        <begin position="139"/>
        <end position="163"/>
    </location>
</feature>
<evidence type="ECO:0000256" key="3">
    <source>
        <dbReference type="ARBA" id="ARBA00023004"/>
    </source>
</evidence>
<dbReference type="SUPFAM" id="SSF48264">
    <property type="entry name" value="Cytochrome P450"/>
    <property type="match status" value="1"/>
</dbReference>
<evidence type="ECO:0000256" key="2">
    <source>
        <dbReference type="ARBA" id="ARBA00022723"/>
    </source>
</evidence>
<dbReference type="PRINTS" id="PR00385">
    <property type="entry name" value="P450"/>
</dbReference>
<comment type="cofactor">
    <cofactor evidence="4">
        <name>heme</name>
        <dbReference type="ChEBI" id="CHEBI:30413"/>
    </cofactor>
</comment>
<keyword evidence="9" id="KW-1185">Reference proteome</keyword>
<comment type="caution">
    <text evidence="8">The sequence shown here is derived from an EMBL/GenBank/DDBJ whole genome shotgun (WGS) entry which is preliminary data.</text>
</comment>
<feature type="region of interest" description="Disordered" evidence="5">
    <location>
        <begin position="753"/>
        <end position="788"/>
    </location>
</feature>
<evidence type="ECO:0000256" key="5">
    <source>
        <dbReference type="SAM" id="MobiDB-lite"/>
    </source>
</evidence>